<dbReference type="EMBL" id="JAVDDT010000004">
    <property type="protein sequence ID" value="MDQ2069688.1"/>
    <property type="molecule type" value="Genomic_DNA"/>
</dbReference>
<dbReference type="Pfam" id="PF13489">
    <property type="entry name" value="Methyltransf_23"/>
    <property type="match status" value="1"/>
</dbReference>
<dbReference type="GO" id="GO:0008168">
    <property type="term" value="F:methyltransferase activity"/>
    <property type="evidence" value="ECO:0007669"/>
    <property type="project" value="UniProtKB-KW"/>
</dbReference>
<reference evidence="2 3" key="1">
    <citation type="submission" date="2023-08" db="EMBL/GenBank/DDBJ databases">
        <title>Whole-genome sequencing of halo(alkali)philic microorganisms from hypersaline lakes.</title>
        <authorList>
            <person name="Sorokin D.Y."/>
            <person name="Abbas B."/>
            <person name="Merkel A.Y."/>
        </authorList>
    </citation>
    <scope>NUCLEOTIDE SEQUENCE [LARGE SCALE GENOMIC DNA]</scope>
    <source>
        <strain evidence="2 3">AB-CW4</strain>
    </source>
</reference>
<proteinExistence type="predicted"/>
<feature type="compositionally biased region" description="Basic and acidic residues" evidence="1">
    <location>
        <begin position="43"/>
        <end position="58"/>
    </location>
</feature>
<organism evidence="2 3">
    <name type="scientific">Natronospira bacteriovora</name>
    <dbReference type="NCBI Taxonomy" id="3069753"/>
    <lineage>
        <taxon>Bacteria</taxon>
        <taxon>Pseudomonadati</taxon>
        <taxon>Pseudomonadota</taxon>
        <taxon>Gammaproteobacteria</taxon>
        <taxon>Natronospirales</taxon>
        <taxon>Natronospiraceae</taxon>
        <taxon>Natronospira</taxon>
    </lineage>
</organism>
<accession>A0ABU0W7E5</accession>
<evidence type="ECO:0000313" key="3">
    <source>
        <dbReference type="Proteomes" id="UP001239019"/>
    </source>
</evidence>
<name>A0ABU0W7E5_9GAMM</name>
<keyword evidence="3" id="KW-1185">Reference proteome</keyword>
<dbReference type="SUPFAM" id="SSF53335">
    <property type="entry name" value="S-adenosyl-L-methionine-dependent methyltransferases"/>
    <property type="match status" value="1"/>
</dbReference>
<dbReference type="GO" id="GO:0032259">
    <property type="term" value="P:methylation"/>
    <property type="evidence" value="ECO:0007669"/>
    <property type="project" value="UniProtKB-KW"/>
</dbReference>
<comment type="caution">
    <text evidence="2">The sequence shown here is derived from an EMBL/GenBank/DDBJ whole genome shotgun (WGS) entry which is preliminary data.</text>
</comment>
<keyword evidence="2" id="KW-0808">Transferase</keyword>
<dbReference type="EC" id="2.1.1.-" evidence="2"/>
<gene>
    <name evidence="2" type="ORF">RBH19_07375</name>
</gene>
<protein>
    <submittedName>
        <fullName evidence="2">Class I SAM-dependent methyltransferase</fullName>
        <ecNumber evidence="2">2.1.1.-</ecNumber>
    </submittedName>
</protein>
<sequence>MSSSCPLCQAPSIQRFCLDFRRGWGYWRCRHCRLSWRDAAQRPTPTRERQEYEQHQNDPEDPGYQRFLSRLSEPLLARLPEPAEGLDYGAGPGPAMPGLLASGGHRLALYDPFFHPDPTVLQGQYDFIVCSETAEHFHHPRQEFDRLHGLLRPGGLLALMTGRLDEDARFARWRYRHDPTHVCFYRQETLEWIGDHYGYERVYDEGDVTLSVKT</sequence>
<dbReference type="Gene3D" id="3.40.50.150">
    <property type="entry name" value="Vaccinia Virus protein VP39"/>
    <property type="match status" value="1"/>
</dbReference>
<dbReference type="RefSeq" id="WP_306728188.1">
    <property type="nucleotide sequence ID" value="NZ_JAVDDT010000004.1"/>
</dbReference>
<keyword evidence="2" id="KW-0489">Methyltransferase</keyword>
<evidence type="ECO:0000256" key="1">
    <source>
        <dbReference type="SAM" id="MobiDB-lite"/>
    </source>
</evidence>
<dbReference type="Proteomes" id="UP001239019">
    <property type="component" value="Unassembled WGS sequence"/>
</dbReference>
<dbReference type="InterPro" id="IPR029063">
    <property type="entry name" value="SAM-dependent_MTases_sf"/>
</dbReference>
<feature type="region of interest" description="Disordered" evidence="1">
    <location>
        <begin position="43"/>
        <end position="64"/>
    </location>
</feature>
<evidence type="ECO:0000313" key="2">
    <source>
        <dbReference type="EMBL" id="MDQ2069688.1"/>
    </source>
</evidence>